<dbReference type="AlphaFoldDB" id="A0ABD0JJN6"/>
<evidence type="ECO:0000259" key="2">
    <source>
        <dbReference type="PROSITE" id="PS50966"/>
    </source>
</evidence>
<dbReference type="CDD" id="cd22343">
    <property type="entry name" value="PDDEXK_lambda_exonuclease-like"/>
    <property type="match status" value="1"/>
</dbReference>
<reference evidence="3 4" key="1">
    <citation type="journal article" date="2023" name="Sci. Data">
        <title>Genome assembly of the Korean intertidal mud-creeper Batillaria attramentaria.</title>
        <authorList>
            <person name="Patra A.K."/>
            <person name="Ho P.T."/>
            <person name="Jun S."/>
            <person name="Lee S.J."/>
            <person name="Kim Y."/>
            <person name="Won Y.J."/>
        </authorList>
    </citation>
    <scope>NUCLEOTIDE SEQUENCE [LARGE SCALE GENOMIC DNA]</scope>
    <source>
        <strain evidence="3">Wonlab-2016</strain>
    </source>
</reference>
<accession>A0ABD0JJN6</accession>
<evidence type="ECO:0000256" key="1">
    <source>
        <dbReference type="PROSITE-ProRule" id="PRU00325"/>
    </source>
</evidence>
<protein>
    <recommendedName>
        <fullName evidence="2">SWIM-type domain-containing protein</fullName>
    </recommendedName>
</protein>
<sequence length="478" mass="53941">MRRWPPVSYHDIYNYLVMSECVDGEAMVNFKSMDSYNYFKSQKVGALYISSPAEDLVYVKGDVIPSLAVNSERHHAWVLLTTTGVIETAGCTCKAGQEKTCSHAGAILWKLDHATSAVTGRSGEALTDRQQQWNQGTCKNIGPKRISHVRFKRHKSGVDEHHAAEEQGFVLPPIRQYLTHTEMKNAFSDEKCSVRNLALLPGTMLYKVLNAQVQEATTPCDLPHNEHTDATLTCRKCASFYDRYIDIDGEKLEQATQQQSSSKVWHDARKIRLTASSAKKVPVKSTTDPSRFLRDHLFPSFRGNHATNHGKENEPNALRELQRIGYPTVSSGTVICPEEPWLSASPDGIIKDTNVLVEVKCPVTTGADMTKCLESGKPVCDVKLINGRHVLMRNGPRGYFMQTQLGMKCTNTKQCIFFVWCAESHILINVEYDEKYTQSLVERLKRFYFTTMLPRVVEDFNGSRLTLSKQYMTVTKDV</sequence>
<evidence type="ECO:0000313" key="4">
    <source>
        <dbReference type="Proteomes" id="UP001519460"/>
    </source>
</evidence>
<dbReference type="Pfam" id="PF09588">
    <property type="entry name" value="YqaJ"/>
    <property type="match status" value="1"/>
</dbReference>
<gene>
    <name evidence="3" type="ORF">BaRGS_00033677</name>
</gene>
<dbReference type="InterPro" id="IPR011604">
    <property type="entry name" value="PDDEXK-like_dom_sf"/>
</dbReference>
<dbReference type="EMBL" id="JACVVK020000416">
    <property type="protein sequence ID" value="KAK7475064.1"/>
    <property type="molecule type" value="Genomic_DNA"/>
</dbReference>
<comment type="caution">
    <text evidence="3">The sequence shown here is derived from an EMBL/GenBank/DDBJ whole genome shotgun (WGS) entry which is preliminary data.</text>
</comment>
<organism evidence="3 4">
    <name type="scientific">Batillaria attramentaria</name>
    <dbReference type="NCBI Taxonomy" id="370345"/>
    <lineage>
        <taxon>Eukaryota</taxon>
        <taxon>Metazoa</taxon>
        <taxon>Spiralia</taxon>
        <taxon>Lophotrochozoa</taxon>
        <taxon>Mollusca</taxon>
        <taxon>Gastropoda</taxon>
        <taxon>Caenogastropoda</taxon>
        <taxon>Sorbeoconcha</taxon>
        <taxon>Cerithioidea</taxon>
        <taxon>Batillariidae</taxon>
        <taxon>Batillaria</taxon>
    </lineage>
</organism>
<dbReference type="GO" id="GO:0008270">
    <property type="term" value="F:zinc ion binding"/>
    <property type="evidence" value="ECO:0007669"/>
    <property type="project" value="UniProtKB-KW"/>
</dbReference>
<dbReference type="InterPro" id="IPR019080">
    <property type="entry name" value="YqaJ_viral_recombinase"/>
</dbReference>
<dbReference type="Proteomes" id="UP001519460">
    <property type="component" value="Unassembled WGS sequence"/>
</dbReference>
<dbReference type="GO" id="GO:0006281">
    <property type="term" value="P:DNA repair"/>
    <property type="evidence" value="ECO:0007669"/>
    <property type="project" value="UniProtKB-ARBA"/>
</dbReference>
<dbReference type="PANTHER" id="PTHR47526:SF3">
    <property type="entry name" value="PHD-TYPE DOMAIN-CONTAINING PROTEIN"/>
    <property type="match status" value="1"/>
</dbReference>
<dbReference type="Gene3D" id="3.90.320.10">
    <property type="match status" value="1"/>
</dbReference>
<keyword evidence="1" id="KW-0862">Zinc</keyword>
<feature type="domain" description="SWIM-type" evidence="2">
    <location>
        <begin position="76"/>
        <end position="112"/>
    </location>
</feature>
<dbReference type="InterPro" id="IPR011335">
    <property type="entry name" value="Restrct_endonuc-II-like"/>
</dbReference>
<dbReference type="SUPFAM" id="SSF52980">
    <property type="entry name" value="Restriction endonuclease-like"/>
    <property type="match status" value="1"/>
</dbReference>
<proteinExistence type="predicted"/>
<keyword evidence="1" id="KW-0479">Metal-binding</keyword>
<evidence type="ECO:0000313" key="3">
    <source>
        <dbReference type="EMBL" id="KAK7475064.1"/>
    </source>
</evidence>
<dbReference type="PROSITE" id="PS50966">
    <property type="entry name" value="ZF_SWIM"/>
    <property type="match status" value="1"/>
</dbReference>
<name>A0ABD0JJN6_9CAEN</name>
<dbReference type="InterPro" id="IPR007527">
    <property type="entry name" value="Znf_SWIM"/>
</dbReference>
<dbReference type="PANTHER" id="PTHR47526">
    <property type="entry name" value="ATP-DEPENDENT DNA HELICASE"/>
    <property type="match status" value="1"/>
</dbReference>
<keyword evidence="4" id="KW-1185">Reference proteome</keyword>
<keyword evidence="1" id="KW-0863">Zinc-finger</keyword>